<dbReference type="EMBL" id="LSZF01000003">
    <property type="protein sequence ID" value="OWM35901.1"/>
    <property type="molecule type" value="Genomic_DNA"/>
</dbReference>
<comment type="caution">
    <text evidence="1">The sequence shown here is derived from an EMBL/GenBank/DDBJ whole genome shotgun (WGS) entry which is preliminary data.</text>
</comment>
<reference evidence="2" key="1">
    <citation type="submission" date="2016-02" db="EMBL/GenBank/DDBJ databases">
        <title>Genomic analyses of a collection of pathogenic Corynebacterium diphtheriae.</title>
        <authorList>
            <person name="Sangal V."/>
            <person name="Titov L."/>
        </authorList>
    </citation>
    <scope>NUCLEOTIDE SEQUENCE [LARGE SCALE GENOMIC DNA]</scope>
    <source>
        <strain evidence="2">1438</strain>
    </source>
</reference>
<accession>A0A854NNN2</accession>
<evidence type="ECO:0000313" key="2">
    <source>
        <dbReference type="Proteomes" id="UP000197692"/>
    </source>
</evidence>
<organism evidence="1 2">
    <name type="scientific">Corynebacterium diphtheriae bv. mitis</name>
    <dbReference type="NCBI Taxonomy" id="1806053"/>
    <lineage>
        <taxon>Bacteria</taxon>
        <taxon>Bacillati</taxon>
        <taxon>Actinomycetota</taxon>
        <taxon>Actinomycetes</taxon>
        <taxon>Mycobacteriales</taxon>
        <taxon>Corynebacteriaceae</taxon>
        <taxon>Corynebacterium</taxon>
    </lineage>
</organism>
<name>A0A854NNN2_CORDP</name>
<protein>
    <submittedName>
        <fullName evidence="1">Terminase</fullName>
    </submittedName>
</protein>
<dbReference type="AlphaFoldDB" id="A0A854NNN2"/>
<dbReference type="InterPro" id="IPR027417">
    <property type="entry name" value="P-loop_NTPase"/>
</dbReference>
<dbReference type="Gene3D" id="3.40.50.300">
    <property type="entry name" value="P-loop containing nucleotide triphosphate hydrolases"/>
    <property type="match status" value="1"/>
</dbReference>
<evidence type="ECO:0000313" key="1">
    <source>
        <dbReference type="EMBL" id="OWM35901.1"/>
    </source>
</evidence>
<proteinExistence type="predicted"/>
<dbReference type="SMR" id="A0A854NNN2"/>
<gene>
    <name evidence="1" type="ORF">AY602_09640</name>
</gene>
<sequence>MKPLMTHLPPHSQPWPINPKPRFITAWPEKYNGVGKQICKLHRALGHEPMPWQVLFHTIVGARNADGRPRWPFIIVSVPRQSGKTDGVGAQAIHRTLTSPNGKIWYTAQTGQKARDRWLEMVASVNRSPFAAFARTLKTNGSEALKFEAINSQFRPHPPTADSLHSEQSDLNFIDEAWVFDDATAADLMQAITPTQATRPNRQTVIVSTMGDAGSTWFHGLVEKGRAGDPGIFLLEFGIADDVDPDDLEAVAAAHPAFGYTQDMEALRAARASLGAAGFARGYGNRATGARNQLIPSRAYEQAKTLENMPADAPAILAAAIDFERTETAIAAATWADGVPMIEIIECRPGTSWAVDRLEALEALPLIEGLIIDDHGPSSTLIGELTRRGVAVRVPATREVSTAAADLMDRITHVDAQGHPAPRVLIRKSAALDQAVSVVDRRPLGESWTWSRKGSKGSIAALEAATLALHGLVDKPAADAVPFFR</sequence>
<dbReference type="Proteomes" id="UP000197692">
    <property type="component" value="Unassembled WGS sequence"/>
</dbReference>